<evidence type="ECO:0000259" key="2">
    <source>
        <dbReference type="SMART" id="SM00822"/>
    </source>
</evidence>
<keyword evidence="4" id="KW-1185">Reference proteome</keyword>
<dbReference type="PRINTS" id="PR00081">
    <property type="entry name" value="GDHRDH"/>
</dbReference>
<evidence type="ECO:0000256" key="1">
    <source>
        <dbReference type="RuleBase" id="RU000363"/>
    </source>
</evidence>
<reference evidence="3 4" key="1">
    <citation type="submission" date="2019-01" db="EMBL/GenBank/DDBJ databases">
        <title>Sequencing of cultivated peanut Arachis hypogaea provides insights into genome evolution and oil improvement.</title>
        <authorList>
            <person name="Chen X."/>
        </authorList>
    </citation>
    <scope>NUCLEOTIDE SEQUENCE [LARGE SCALE GENOMIC DNA]</scope>
    <source>
        <strain evidence="4">cv. Fuhuasheng</strain>
        <tissue evidence="3">Leaves</tissue>
    </source>
</reference>
<feature type="domain" description="Ketoreductase" evidence="2">
    <location>
        <begin position="18"/>
        <end position="217"/>
    </location>
</feature>
<dbReference type="OrthoDB" id="47007at2759"/>
<dbReference type="PRINTS" id="PR00080">
    <property type="entry name" value="SDRFAMILY"/>
</dbReference>
<dbReference type="Pfam" id="PF00106">
    <property type="entry name" value="adh_short"/>
    <property type="match status" value="1"/>
</dbReference>
<gene>
    <name evidence="3" type="ORF">Ahy_B02g060234</name>
</gene>
<dbReference type="PANTHER" id="PTHR44375:SF23">
    <property type="entry name" value="NAD(P)-BINDING ROSSMANN-FOLD PROTEIN"/>
    <property type="match status" value="1"/>
</dbReference>
<dbReference type="InterPro" id="IPR020904">
    <property type="entry name" value="Sc_DH/Rdtase_CS"/>
</dbReference>
<evidence type="ECO:0000313" key="3">
    <source>
        <dbReference type="EMBL" id="RYR26087.1"/>
    </source>
</evidence>
<dbReference type="Proteomes" id="UP000289738">
    <property type="component" value="Chromosome B02"/>
</dbReference>
<dbReference type="InterPro" id="IPR057326">
    <property type="entry name" value="KR_dom"/>
</dbReference>
<dbReference type="STRING" id="3818.A0A445AI09"/>
<dbReference type="EMBL" id="SDMP01000012">
    <property type="protein sequence ID" value="RYR26087.1"/>
    <property type="molecule type" value="Genomic_DNA"/>
</dbReference>
<dbReference type="AlphaFoldDB" id="A0A445AI09"/>
<name>A0A445AI09_ARAHY</name>
<evidence type="ECO:0000313" key="4">
    <source>
        <dbReference type="Proteomes" id="UP000289738"/>
    </source>
</evidence>
<dbReference type="SUPFAM" id="SSF51735">
    <property type="entry name" value="NAD(P)-binding Rossmann-fold domains"/>
    <property type="match status" value="1"/>
</dbReference>
<dbReference type="CDD" id="cd05233">
    <property type="entry name" value="SDR_c"/>
    <property type="match status" value="1"/>
</dbReference>
<proteinExistence type="inferred from homology"/>
<accession>A0A445AI09</accession>
<dbReference type="SMART" id="SM00822">
    <property type="entry name" value="PKS_KR"/>
    <property type="match status" value="1"/>
</dbReference>
<dbReference type="PANTHER" id="PTHR44375">
    <property type="entry name" value="BETA-KETOACYL-ACP REDUCTASE-LIKE PROTEIN-RELATED"/>
    <property type="match status" value="1"/>
</dbReference>
<dbReference type="Gramene" id="arahy.Tifrunner.gnm2.ann2.Ah12g259600.1">
    <property type="protein sequence ID" value="arahy.Tifrunner.gnm2.ann2.Ah12g259600.1-CDS"/>
    <property type="gene ID" value="arahy.Tifrunner.gnm2.ann2.Ah12g259600"/>
</dbReference>
<comment type="similarity">
    <text evidence="1">Belongs to the short-chain dehydrogenases/reductases (SDR) family.</text>
</comment>
<protein>
    <recommendedName>
        <fullName evidence="2">Ketoreductase domain-containing protein</fullName>
    </recommendedName>
</protein>
<dbReference type="FunFam" id="3.40.50.720:FF:000084">
    <property type="entry name" value="Short-chain dehydrogenase reductase"/>
    <property type="match status" value="1"/>
</dbReference>
<sequence>MPSQVSDHLEPWHNLQDKVVLVTGASSGLGLDFCLDLAKSGCRVVAAARRLDRLRSLCDEINQMASPEKGSGASSHRAVAVELDVCADGPTIERSVQNAWDAFGHIDSLINNAGVRGTVKSALKLSEKEWDHVLRTNLTGSWLVAKYVCKRMCDAKQKGSVINISSTSGLNRGHLPGAAAYASSKAGVITLTKVMAMELGSNKIRVNSISPGIFKSEITESLMQKDWLDNVMKKIVPLRTYGTSNPALTSLVRYLIHDSSEYVTGNNFIVDSGTTLAGLPIYSSL</sequence>
<dbReference type="SMR" id="A0A445AI09"/>
<comment type="caution">
    <text evidence="3">The sequence shown here is derived from an EMBL/GenBank/DDBJ whole genome shotgun (WGS) entry which is preliminary data.</text>
</comment>
<dbReference type="InterPro" id="IPR002347">
    <property type="entry name" value="SDR_fam"/>
</dbReference>
<dbReference type="Gene3D" id="3.40.50.720">
    <property type="entry name" value="NAD(P)-binding Rossmann-like Domain"/>
    <property type="match status" value="1"/>
</dbReference>
<dbReference type="InterPro" id="IPR036291">
    <property type="entry name" value="NAD(P)-bd_dom_sf"/>
</dbReference>
<dbReference type="PROSITE" id="PS00061">
    <property type="entry name" value="ADH_SHORT"/>
    <property type="match status" value="1"/>
</dbReference>
<organism evidence="3 4">
    <name type="scientific">Arachis hypogaea</name>
    <name type="common">Peanut</name>
    <dbReference type="NCBI Taxonomy" id="3818"/>
    <lineage>
        <taxon>Eukaryota</taxon>
        <taxon>Viridiplantae</taxon>
        <taxon>Streptophyta</taxon>
        <taxon>Embryophyta</taxon>
        <taxon>Tracheophyta</taxon>
        <taxon>Spermatophyta</taxon>
        <taxon>Magnoliopsida</taxon>
        <taxon>eudicotyledons</taxon>
        <taxon>Gunneridae</taxon>
        <taxon>Pentapetalae</taxon>
        <taxon>rosids</taxon>
        <taxon>fabids</taxon>
        <taxon>Fabales</taxon>
        <taxon>Fabaceae</taxon>
        <taxon>Papilionoideae</taxon>
        <taxon>50 kb inversion clade</taxon>
        <taxon>dalbergioids sensu lato</taxon>
        <taxon>Dalbergieae</taxon>
        <taxon>Pterocarpus clade</taxon>
        <taxon>Arachis</taxon>
    </lineage>
</organism>